<protein>
    <submittedName>
        <fullName evidence="4">Arginine N-succinyltransferase</fullName>
    </submittedName>
</protein>
<accession>A0A5C8Z2E6</accession>
<dbReference type="Gene3D" id="2.40.40.20">
    <property type="match status" value="1"/>
</dbReference>
<sequence length="337" mass="38042">MYLIRPAIFSDLTSIERLLSETEARVTTLPKDRDQLSERISESSDAFLNAADNEQPASYLFVMEDTKSGELHGTSGIDSEAGNGYPFFNYRLDKLVHASHALNISSKVPVLFLSHELTGKTLMRSFAIDPALHDSEYFDLLSRARLMFMATQAGKFHQEIIVEIQGIFNDKGDCPFWDAVGRKFIDLDFLTVDYYCSKKSKTFMSELIPQHPIYVPLLPPKAAENIGRSHQAANRICQLLYKEGFQQSKFIDPFDGGPVLKCEVKFTQTYRNMRFKKAYPSEVADGMKYLISNHRHDDFRCVVGTLVEGIGDSVRISHEVAEALNVEQGDSLAFSLL</sequence>
<keyword evidence="1" id="KW-0056">Arginine metabolism</keyword>
<dbReference type="PANTHER" id="PTHR30420">
    <property type="entry name" value="N-SUCCINYLARGININE DIHYDROLASE"/>
    <property type="match status" value="1"/>
</dbReference>
<keyword evidence="3" id="KW-0012">Acyltransferase</keyword>
<dbReference type="NCBIfam" id="TIGR03243">
    <property type="entry name" value="arg_catab_AOST"/>
    <property type="match status" value="1"/>
</dbReference>
<dbReference type="RefSeq" id="WP_147714878.1">
    <property type="nucleotide sequence ID" value="NZ_VKAD01000003.1"/>
</dbReference>
<keyword evidence="5" id="KW-1185">Reference proteome</keyword>
<evidence type="ECO:0000256" key="1">
    <source>
        <dbReference type="ARBA" id="ARBA00022503"/>
    </source>
</evidence>
<evidence type="ECO:0000256" key="2">
    <source>
        <dbReference type="ARBA" id="ARBA00022679"/>
    </source>
</evidence>
<dbReference type="Pfam" id="PF04958">
    <property type="entry name" value="AstA"/>
    <property type="match status" value="1"/>
</dbReference>
<dbReference type="AlphaFoldDB" id="A0A5C8Z2E6"/>
<dbReference type="InterPro" id="IPR016181">
    <property type="entry name" value="Acyl_CoA_acyltransferase"/>
</dbReference>
<dbReference type="GO" id="GO:0008791">
    <property type="term" value="F:arginine N-succinyltransferase activity"/>
    <property type="evidence" value="ECO:0007669"/>
    <property type="project" value="InterPro"/>
</dbReference>
<dbReference type="Proteomes" id="UP000321764">
    <property type="component" value="Unassembled WGS sequence"/>
</dbReference>
<keyword evidence="2 4" id="KW-0808">Transferase</keyword>
<evidence type="ECO:0000313" key="5">
    <source>
        <dbReference type="Proteomes" id="UP000321764"/>
    </source>
</evidence>
<dbReference type="InterPro" id="IPR007041">
    <property type="entry name" value="Arg_succinylTrfase_AstA/AruG"/>
</dbReference>
<proteinExistence type="predicted"/>
<dbReference type="GO" id="GO:0006527">
    <property type="term" value="P:L-arginine catabolic process"/>
    <property type="evidence" value="ECO:0007669"/>
    <property type="project" value="InterPro"/>
</dbReference>
<evidence type="ECO:0000313" key="4">
    <source>
        <dbReference type="EMBL" id="TXR51383.1"/>
    </source>
</evidence>
<dbReference type="SUPFAM" id="SSF55729">
    <property type="entry name" value="Acyl-CoA N-acyltransferases (Nat)"/>
    <property type="match status" value="1"/>
</dbReference>
<dbReference type="PANTHER" id="PTHR30420:SF1">
    <property type="entry name" value="ARGININE N-SUCCINYLTRANSFERASE"/>
    <property type="match status" value="1"/>
</dbReference>
<name>A0A5C8Z2E6_9GAMM</name>
<evidence type="ECO:0000256" key="3">
    <source>
        <dbReference type="ARBA" id="ARBA00023315"/>
    </source>
</evidence>
<reference evidence="4 5" key="1">
    <citation type="submission" date="2019-07" db="EMBL/GenBank/DDBJ databases">
        <title>Reinekea sp. strain SSH23 genome sequencing and assembly.</title>
        <authorList>
            <person name="Kim I."/>
        </authorList>
    </citation>
    <scope>NUCLEOTIDE SEQUENCE [LARGE SCALE GENOMIC DNA]</scope>
    <source>
        <strain evidence="4 5">SSH23</strain>
    </source>
</reference>
<organism evidence="4 5">
    <name type="scientific">Reinekea thalattae</name>
    <dbReference type="NCBI Taxonomy" id="2593301"/>
    <lineage>
        <taxon>Bacteria</taxon>
        <taxon>Pseudomonadati</taxon>
        <taxon>Pseudomonadota</taxon>
        <taxon>Gammaproteobacteria</taxon>
        <taxon>Oceanospirillales</taxon>
        <taxon>Saccharospirillaceae</taxon>
        <taxon>Reinekea</taxon>
    </lineage>
</organism>
<comment type="caution">
    <text evidence="4">The sequence shown here is derived from an EMBL/GenBank/DDBJ whole genome shotgun (WGS) entry which is preliminary data.</text>
</comment>
<dbReference type="OrthoDB" id="21121at2"/>
<dbReference type="EMBL" id="VKAD01000003">
    <property type="protein sequence ID" value="TXR51383.1"/>
    <property type="molecule type" value="Genomic_DNA"/>
</dbReference>
<gene>
    <name evidence="4" type="ORF">FME95_12705</name>
</gene>